<feature type="compositionally biased region" description="Low complexity" evidence="1">
    <location>
        <begin position="430"/>
        <end position="443"/>
    </location>
</feature>
<feature type="region of interest" description="Disordered" evidence="1">
    <location>
        <begin position="568"/>
        <end position="589"/>
    </location>
</feature>
<feature type="compositionally biased region" description="Low complexity" evidence="1">
    <location>
        <begin position="261"/>
        <end position="277"/>
    </location>
</feature>
<organism evidence="2 3">
    <name type="scientific">Scheffersomyces spartinae</name>
    <dbReference type="NCBI Taxonomy" id="45513"/>
    <lineage>
        <taxon>Eukaryota</taxon>
        <taxon>Fungi</taxon>
        <taxon>Dikarya</taxon>
        <taxon>Ascomycota</taxon>
        <taxon>Saccharomycotina</taxon>
        <taxon>Pichiomycetes</taxon>
        <taxon>Debaryomycetaceae</taxon>
        <taxon>Scheffersomyces</taxon>
    </lineage>
</organism>
<sequence length="1405" mass="155261">MTLSLASSLVSTTTPSAPSTGDTETAVTEVSTMEPTLDLGEIKRFLNLEEWEDGVKNTDVDWFLSSLAIDFNTANNNINNNSSVNVSGSSTPSNISSVKPTPPPTKSEDNSQKKPSSESSSSPLKSSTLMLRKSSASSDLEVRTSPHISTPISNTNLNNFNKTKPSTTLSGEFYLPETPHSGGALPKRKGSVLSVASNGSINSQASSSSSLGGSGGGGFFSKLKGKLMKSQEDVHSSTAALNTISNSKSRTYSELGRTRSHSTSSSNNNTTNINNTHNTEKANTIHESGPFPTSPNTNSNPSLFKSNYSVNTANSRRSTNNDDNDNGTVPLTRSRTTGGLKCSGGTANDGKCMYYSETNEKLHDISEYNSSHRLTRSKSFSSASGVEITDPRLIEYIKFFQIPCQRLRKSSMKKGSIQRARASISGLLTGQSSLTSSSPPEGSKFSFLRRKSVASTETSPPMSEATSMDDTKEESPDLVTEASNVLPEFKGIRPLKRVAFHLTTFLIDPPQQIPSRTPRKGNVDILPNGTVKINPLTDSDRIAIEKLLMGQGGGIVIGGSGALGYLKKDDNDESSTDSSNKTASVDPSDEAIDKRAKSLAIEKPIPTKAYSYRAPVKKMALDLMYTRCCHLREILPIPGILKQIPKGSMAPLPLLQLRNPTPTMVEIQTFADFIRIAPIVCVSLDGVSLSIEQFKILLSAMASKTQLEKLSLRNTPIDQNGWLLLCWFLSRNRVLNRLDITQCPVLAVNVIKKKKKKNLALGKEVDELVRMTCNRENRSDMDWSLFTATIVARGGINELILTGCCITDQELFENLVKFGVAIKTDRLGLAYNNLTPRQLKVVVTEWLMKPFCSGIDLGYNDLSSMAHLKVLTDLLRNSPDITKSLYESKILFISLNCTNLRFNDEFKFIFEELLMKLESLKYLDLSNNAKLFATGTKDEEAICQFFTDRLPLFPKLKRLHLENLNFSQDSLLSLSNIIPFCTNLGYLSLLGNKIDLGTATALIQALKNSQSLVTLDLDYEDYPHIFKERIGLYTMRNMERLLRNTHKSSPVGGDQITESDTLTAQLTHLLSLKAENKLDLKSPEVTAFVKKCNSVRANLTESINALLQIQLNNELNLEGKETLVRFLFINSTIAKGMSLIDLSLVEKEPQKFDIELFEDERKKNIKEEQEKFENEISANLLVPRPQPTIIEDEATTLKKNSSRTNLKDLNREEGSIMKLSKFKNQEMLDSMQDVSGEELRRTLYDINITDLDTIVKNLKMMKDKGISLQSVFPKGDGDLLDLDQIRIRLGQLAQDSCTNLDHSELDKLHPDVRGSGTMHGENGVSADGTETQKPELYTDHDSDADAIRLSLRRMLEKSLKAHGNLDGKIISEAYDSLLKTFAKFPKGLCLLPSKNEEQTKEDKQY</sequence>
<reference evidence="2" key="1">
    <citation type="submission" date="2021-03" db="EMBL/GenBank/DDBJ databases">
        <authorList>
            <person name="Palmer J.M."/>
        </authorList>
    </citation>
    <scope>NUCLEOTIDE SEQUENCE</scope>
    <source>
        <strain evidence="2">ARV_011</strain>
    </source>
</reference>
<dbReference type="EMBL" id="JAHMUF010000013">
    <property type="protein sequence ID" value="KAG7193286.1"/>
    <property type="molecule type" value="Genomic_DNA"/>
</dbReference>
<dbReference type="Proteomes" id="UP000790833">
    <property type="component" value="Unassembled WGS sequence"/>
</dbReference>
<protein>
    <recommendedName>
        <fullName evidence="4">RNI-like protein</fullName>
    </recommendedName>
</protein>
<dbReference type="InterPro" id="IPR032675">
    <property type="entry name" value="LRR_dom_sf"/>
</dbReference>
<name>A0A9P7V8E5_9ASCO</name>
<gene>
    <name evidence="2" type="ORF">KQ657_001049</name>
</gene>
<feature type="compositionally biased region" description="Basic and acidic residues" evidence="1">
    <location>
        <begin position="106"/>
        <end position="116"/>
    </location>
</feature>
<feature type="compositionally biased region" description="Polar residues" evidence="1">
    <location>
        <begin position="21"/>
        <end position="31"/>
    </location>
</feature>
<feature type="compositionally biased region" description="Low complexity" evidence="1">
    <location>
        <begin position="1"/>
        <end position="20"/>
    </location>
</feature>
<feature type="region of interest" description="Disordered" evidence="1">
    <location>
        <begin position="1"/>
        <end position="31"/>
    </location>
</feature>
<feature type="compositionally biased region" description="Low complexity" evidence="1">
    <location>
        <begin position="75"/>
        <end position="94"/>
    </location>
</feature>
<feature type="region of interest" description="Disordered" evidence="1">
    <location>
        <begin position="1311"/>
        <end position="1337"/>
    </location>
</feature>
<proteinExistence type="predicted"/>
<feature type="compositionally biased region" description="Polar residues" evidence="1">
    <location>
        <begin position="327"/>
        <end position="337"/>
    </location>
</feature>
<evidence type="ECO:0000256" key="1">
    <source>
        <dbReference type="SAM" id="MobiDB-lite"/>
    </source>
</evidence>
<feature type="compositionally biased region" description="Polar residues" evidence="1">
    <location>
        <begin position="303"/>
        <end position="318"/>
    </location>
</feature>
<feature type="region of interest" description="Disordered" evidence="1">
    <location>
        <begin position="75"/>
        <end position="164"/>
    </location>
</feature>
<feature type="region of interest" description="Disordered" evidence="1">
    <location>
        <begin position="430"/>
        <end position="480"/>
    </location>
</feature>
<accession>A0A9P7V8E5</accession>
<dbReference type="Gene3D" id="3.80.10.10">
    <property type="entry name" value="Ribonuclease Inhibitor"/>
    <property type="match status" value="1"/>
</dbReference>
<evidence type="ECO:0000313" key="3">
    <source>
        <dbReference type="Proteomes" id="UP000790833"/>
    </source>
</evidence>
<dbReference type="GeneID" id="66114423"/>
<dbReference type="OrthoDB" id="8436363at2759"/>
<feature type="compositionally biased region" description="Polar residues" evidence="1">
    <location>
        <begin position="146"/>
        <end position="164"/>
    </location>
</feature>
<feature type="compositionally biased region" description="Polar residues" evidence="1">
    <location>
        <begin position="453"/>
        <end position="468"/>
    </location>
</feature>
<evidence type="ECO:0008006" key="4">
    <source>
        <dbReference type="Google" id="ProtNLM"/>
    </source>
</evidence>
<dbReference type="SUPFAM" id="SSF52047">
    <property type="entry name" value="RNI-like"/>
    <property type="match status" value="1"/>
</dbReference>
<evidence type="ECO:0000313" key="2">
    <source>
        <dbReference type="EMBL" id="KAG7193286.1"/>
    </source>
</evidence>
<feature type="compositionally biased region" description="Low complexity" evidence="1">
    <location>
        <begin position="117"/>
        <end position="127"/>
    </location>
</feature>
<feature type="region of interest" description="Disordered" evidence="1">
    <location>
        <begin position="248"/>
        <end position="343"/>
    </location>
</feature>
<dbReference type="RefSeq" id="XP_043048834.1">
    <property type="nucleotide sequence ID" value="XM_043191862.1"/>
</dbReference>
<keyword evidence="3" id="KW-1185">Reference proteome</keyword>
<comment type="caution">
    <text evidence="2">The sequence shown here is derived from an EMBL/GenBank/DDBJ whole genome shotgun (WGS) entry which is preliminary data.</text>
</comment>